<protein>
    <recommendedName>
        <fullName evidence="8">PABS domain-containing protein</fullName>
    </recommendedName>
</protein>
<evidence type="ECO:0000256" key="1">
    <source>
        <dbReference type="ARBA" id="ARBA00007867"/>
    </source>
</evidence>
<feature type="transmembrane region" description="Helical" evidence="4">
    <location>
        <begin position="333"/>
        <end position="355"/>
    </location>
</feature>
<dbReference type="Pfam" id="PF01564">
    <property type="entry name" value="Spermine_synth"/>
    <property type="match status" value="1"/>
</dbReference>
<gene>
    <name evidence="7" type="ORF">METZ01_LOCUS176268</name>
</gene>
<feature type="transmembrane region" description="Helical" evidence="4">
    <location>
        <begin position="111"/>
        <end position="140"/>
    </location>
</feature>
<dbReference type="InterPro" id="IPR030374">
    <property type="entry name" value="PABS"/>
</dbReference>
<organism evidence="7">
    <name type="scientific">marine metagenome</name>
    <dbReference type="NCBI Taxonomy" id="408172"/>
    <lineage>
        <taxon>unclassified sequences</taxon>
        <taxon>metagenomes</taxon>
        <taxon>ecological metagenomes</taxon>
    </lineage>
</organism>
<evidence type="ECO:0000259" key="6">
    <source>
        <dbReference type="PROSITE" id="PS51006"/>
    </source>
</evidence>
<feature type="transmembrane region" description="Helical" evidence="4">
    <location>
        <begin position="182"/>
        <end position="199"/>
    </location>
</feature>
<accession>A0A382CBY5</accession>
<feature type="transmembrane region" description="Helical" evidence="4">
    <location>
        <begin position="32"/>
        <end position="57"/>
    </location>
</feature>
<feature type="transmembrane region" description="Helical" evidence="4">
    <location>
        <begin position="69"/>
        <end position="91"/>
    </location>
</feature>
<keyword evidence="4" id="KW-0472">Membrane</keyword>
<dbReference type="PROSITE" id="PS51006">
    <property type="entry name" value="PABS_2"/>
    <property type="match status" value="1"/>
</dbReference>
<evidence type="ECO:0008006" key="8">
    <source>
        <dbReference type="Google" id="ProtNLM"/>
    </source>
</evidence>
<evidence type="ECO:0000256" key="2">
    <source>
        <dbReference type="ARBA" id="ARBA00022679"/>
    </source>
</evidence>
<dbReference type="InterPro" id="IPR036259">
    <property type="entry name" value="MFS_trans_sf"/>
</dbReference>
<dbReference type="Pfam" id="PF07690">
    <property type="entry name" value="MFS_1"/>
    <property type="match status" value="1"/>
</dbReference>
<dbReference type="AlphaFoldDB" id="A0A382CBY5"/>
<dbReference type="Gene3D" id="1.20.1250.20">
    <property type="entry name" value="MFS general substrate transporter like domains"/>
    <property type="match status" value="2"/>
</dbReference>
<evidence type="ECO:0000313" key="7">
    <source>
        <dbReference type="EMBL" id="SVB23414.1"/>
    </source>
</evidence>
<evidence type="ECO:0000256" key="3">
    <source>
        <dbReference type="ARBA" id="ARBA00023115"/>
    </source>
</evidence>
<feature type="transmembrane region" description="Helical" evidence="4">
    <location>
        <begin position="376"/>
        <end position="396"/>
    </location>
</feature>
<dbReference type="PROSITE" id="PS50850">
    <property type="entry name" value="MFS"/>
    <property type="match status" value="1"/>
</dbReference>
<dbReference type="GO" id="GO:0006596">
    <property type="term" value="P:polyamine biosynthetic process"/>
    <property type="evidence" value="ECO:0007669"/>
    <property type="project" value="UniProtKB-KW"/>
</dbReference>
<sequence>MRQTVAIIFFLSGASGLIYQIIWTRQLTLLFGSTVLAVSTVLTAFMAGLALGSVYFGKLADRQNSPIRLYAVLEILIGIYALIFPLFLLMLKASYILIYRSFNAEFYSLTLVRFAISFFIVLIPTTLMGGTLPVISKFVVQGIENRGRYIGFFYAVNTFGAAIGTIATGFIFIQYLGIQRTVFLAVGINFFVALVAFLIDRYPAKRQVDKALHLDPEPANLGRDPIWKFVLLAFGISGFCSLAYEVLWTRILVFFLGNTTYAFSTILAAFLFGIALGSYIFAKVADWTKSPVNLLGLVQISIGLSAILLMPMFNKLLDVILIFQGLPGGRFWTFLVCLVVMVVPATLMGACFPIVTRIYVDSKNQLGQNIGEAYSTNTIGSILGSFCAGFVLIPLIGIRPSIALVVILNTFVGCVLIFLNKPRSQVFDGIAISGSIVTVAAVIMTLVWSNTPLFLNSAIFRLQHPGDELIDYTEGIDASITTLKDDADVYRLYVDTNQAADASRWDSPSHRVIAHLPLLLHSAPKSALVVGFGMGLTSHSITQHGVKIDAVEISEGVIKAARNYFTSVNKNVFEHPLFNYQINDGRNYILMTEKRYDMI</sequence>
<dbReference type="SUPFAM" id="SSF53335">
    <property type="entry name" value="S-adenosyl-L-methionine-dependent methyltransferases"/>
    <property type="match status" value="1"/>
</dbReference>
<feature type="transmembrane region" description="Helical" evidence="4">
    <location>
        <begin position="229"/>
        <end position="255"/>
    </location>
</feature>
<dbReference type="InterPro" id="IPR011701">
    <property type="entry name" value="MFS"/>
</dbReference>
<dbReference type="GO" id="GO:0022857">
    <property type="term" value="F:transmembrane transporter activity"/>
    <property type="evidence" value="ECO:0007669"/>
    <property type="project" value="InterPro"/>
</dbReference>
<dbReference type="InterPro" id="IPR020846">
    <property type="entry name" value="MFS_dom"/>
</dbReference>
<feature type="transmembrane region" description="Helical" evidence="4">
    <location>
        <begin position="426"/>
        <end position="448"/>
    </location>
</feature>
<reference evidence="7" key="1">
    <citation type="submission" date="2018-05" db="EMBL/GenBank/DDBJ databases">
        <authorList>
            <person name="Lanie J.A."/>
            <person name="Ng W.-L."/>
            <person name="Kazmierczak K.M."/>
            <person name="Andrzejewski T.M."/>
            <person name="Davidsen T.M."/>
            <person name="Wayne K.J."/>
            <person name="Tettelin H."/>
            <person name="Glass J.I."/>
            <person name="Rusch D."/>
            <person name="Podicherti R."/>
            <person name="Tsui H.-C.T."/>
            <person name="Winkler M.E."/>
        </authorList>
    </citation>
    <scope>NUCLEOTIDE SEQUENCE</scope>
</reference>
<keyword evidence="4" id="KW-0812">Transmembrane</keyword>
<dbReference type="InterPro" id="IPR029063">
    <property type="entry name" value="SAM-dependent_MTases_sf"/>
</dbReference>
<dbReference type="NCBIfam" id="NF037959">
    <property type="entry name" value="MFS_SpdSyn"/>
    <property type="match status" value="2"/>
</dbReference>
<comment type="similarity">
    <text evidence="1">Belongs to the spermidine/spermine synthase family.</text>
</comment>
<evidence type="ECO:0000259" key="5">
    <source>
        <dbReference type="PROSITE" id="PS50850"/>
    </source>
</evidence>
<dbReference type="EMBL" id="UINC01033712">
    <property type="protein sequence ID" value="SVB23414.1"/>
    <property type="molecule type" value="Genomic_DNA"/>
</dbReference>
<dbReference type="Gene3D" id="3.40.50.150">
    <property type="entry name" value="Vaccinia Virus protein VP39"/>
    <property type="match status" value="1"/>
</dbReference>
<name>A0A382CBY5_9ZZZZ</name>
<proteinExistence type="inferred from homology"/>
<feature type="domain" description="Major facilitator superfamily (MFS) profile" evidence="5">
    <location>
        <begin position="1"/>
        <end position="425"/>
    </location>
</feature>
<feature type="non-terminal residue" evidence="7">
    <location>
        <position position="599"/>
    </location>
</feature>
<feature type="transmembrane region" description="Helical" evidence="4">
    <location>
        <begin position="261"/>
        <end position="282"/>
    </location>
</feature>
<keyword evidence="4" id="KW-1133">Transmembrane helix</keyword>
<feature type="transmembrane region" description="Helical" evidence="4">
    <location>
        <begin position="402"/>
        <end position="419"/>
    </location>
</feature>
<dbReference type="PANTHER" id="PTHR43317">
    <property type="entry name" value="THERMOSPERMINE SYNTHASE ACAULIS5"/>
    <property type="match status" value="1"/>
</dbReference>
<evidence type="ECO:0000256" key="4">
    <source>
        <dbReference type="SAM" id="Phobius"/>
    </source>
</evidence>
<feature type="domain" description="PABS" evidence="6">
    <location>
        <begin position="510"/>
        <end position="599"/>
    </location>
</feature>
<keyword evidence="3" id="KW-0620">Polyamine biosynthesis</keyword>
<dbReference type="PANTHER" id="PTHR43317:SF1">
    <property type="entry name" value="THERMOSPERMINE SYNTHASE ACAULIS5"/>
    <property type="match status" value="1"/>
</dbReference>
<feature type="transmembrane region" description="Helical" evidence="4">
    <location>
        <begin position="152"/>
        <end position="176"/>
    </location>
</feature>
<dbReference type="GO" id="GO:0016740">
    <property type="term" value="F:transferase activity"/>
    <property type="evidence" value="ECO:0007669"/>
    <property type="project" value="UniProtKB-KW"/>
</dbReference>
<feature type="transmembrane region" description="Helical" evidence="4">
    <location>
        <begin position="294"/>
        <end position="313"/>
    </location>
</feature>
<dbReference type="SUPFAM" id="SSF103473">
    <property type="entry name" value="MFS general substrate transporter"/>
    <property type="match status" value="1"/>
</dbReference>
<keyword evidence="2" id="KW-0808">Transferase</keyword>